<keyword evidence="4" id="KW-1185">Reference proteome</keyword>
<gene>
    <name evidence="3" type="ORF">SAMN05216297_102404</name>
</gene>
<dbReference type="OrthoDB" id="344987at2"/>
<feature type="domain" description="DUF8201" evidence="2">
    <location>
        <begin position="1"/>
        <end position="429"/>
    </location>
</feature>
<name>A0A1I1MC46_9FLAO</name>
<keyword evidence="1" id="KW-0472">Membrane</keyword>
<feature type="transmembrane region" description="Helical" evidence="1">
    <location>
        <begin position="59"/>
        <end position="76"/>
    </location>
</feature>
<dbReference type="STRING" id="739143.SAMN05216297_102404"/>
<organism evidence="3 4">
    <name type="scientific">Flavobacterium phragmitis</name>
    <dbReference type="NCBI Taxonomy" id="739143"/>
    <lineage>
        <taxon>Bacteria</taxon>
        <taxon>Pseudomonadati</taxon>
        <taxon>Bacteroidota</taxon>
        <taxon>Flavobacteriia</taxon>
        <taxon>Flavobacteriales</taxon>
        <taxon>Flavobacteriaceae</taxon>
        <taxon>Flavobacterium</taxon>
    </lineage>
</organism>
<dbReference type="NCBIfam" id="NF047510">
    <property type="entry name" value="LIC_10190_fam"/>
    <property type="match status" value="1"/>
</dbReference>
<feature type="transmembrane region" description="Helical" evidence="1">
    <location>
        <begin position="225"/>
        <end position="242"/>
    </location>
</feature>
<feature type="transmembrane region" description="Helical" evidence="1">
    <location>
        <begin position="448"/>
        <end position="467"/>
    </location>
</feature>
<evidence type="ECO:0000256" key="1">
    <source>
        <dbReference type="SAM" id="Phobius"/>
    </source>
</evidence>
<feature type="transmembrane region" description="Helical" evidence="1">
    <location>
        <begin position="33"/>
        <end position="53"/>
    </location>
</feature>
<dbReference type="EMBL" id="FOMH01000002">
    <property type="protein sequence ID" value="SFC82412.1"/>
    <property type="molecule type" value="Genomic_DNA"/>
</dbReference>
<protein>
    <recommendedName>
        <fullName evidence="2">DUF8201 domain-containing protein</fullName>
    </recommendedName>
</protein>
<feature type="transmembrane region" description="Helical" evidence="1">
    <location>
        <begin position="375"/>
        <end position="392"/>
    </location>
</feature>
<feature type="transmembrane region" description="Helical" evidence="1">
    <location>
        <begin position="6"/>
        <end position="26"/>
    </location>
</feature>
<feature type="transmembrane region" description="Helical" evidence="1">
    <location>
        <begin position="166"/>
        <end position="187"/>
    </location>
</feature>
<evidence type="ECO:0000259" key="2">
    <source>
        <dbReference type="Pfam" id="PF26626"/>
    </source>
</evidence>
<feature type="transmembrane region" description="Helical" evidence="1">
    <location>
        <begin position="398"/>
        <end position="416"/>
    </location>
</feature>
<evidence type="ECO:0000313" key="4">
    <source>
        <dbReference type="Proteomes" id="UP000199672"/>
    </source>
</evidence>
<reference evidence="4" key="1">
    <citation type="submission" date="2016-10" db="EMBL/GenBank/DDBJ databases">
        <authorList>
            <person name="Varghese N."/>
            <person name="Submissions S."/>
        </authorList>
    </citation>
    <scope>NUCLEOTIDE SEQUENCE [LARGE SCALE GENOMIC DNA]</scope>
    <source>
        <strain evidence="4">CGMCC 1.10370</strain>
    </source>
</reference>
<dbReference type="AlphaFoldDB" id="A0A1I1MC46"/>
<sequence>MVLIVTSWIYILFASINLGFLTDKILQLKNKNFIITSILGLFSVTISASIWAIFGRINIEFHALLLLTNILVCIKFQKTIAEHYKAFWTELTQLNKVLKSFLIIITFLILAQCASAPFVIDNESYYIQTIKWLNEYGFVKGLANIHLFLGQTSGWHITQSAFNFSFLYPNFNDLSGFCLFLGNLFAIQKLNHYFKNDNSNYLIIGLFPLFNILFFQFISAPSPDIPVYVFSIIFFFYFLENFKKITPETFNLLIVLSLFLFYIKNTTVTFFIFPIILLVLHFKSIAKELLKPALLSILLIFLLIVKNLIISGTVAFPSKLFTSLTMDYAIPNSIQNFYYEQLKCYGYFITPEKYNLMSSWDLFIRWITMPKLNGLFNKISILLILIMPFFILKFKNEKALWSIYFAMIIQLILLLVTSPQYRFFLNYILFFSLFCLICIVKNKRVINLLIILSLIPVVIVLFFSINLSKFANTKSLMEISNFSSQNIIFPYSNSKNKTVFETLQIGNLKYNSPQNNDFFWGNGNGDLPCVNKAQIEYFEKYFHYIPQMRTNNLKDGFYSKEVTKNE</sequence>
<evidence type="ECO:0000313" key="3">
    <source>
        <dbReference type="EMBL" id="SFC82412.1"/>
    </source>
</evidence>
<dbReference type="InterPro" id="IPR058065">
    <property type="entry name" value="LIC_10190-like"/>
</dbReference>
<dbReference type="Pfam" id="PF26626">
    <property type="entry name" value="DUF8201"/>
    <property type="match status" value="1"/>
</dbReference>
<feature type="transmembrane region" description="Helical" evidence="1">
    <location>
        <begin position="294"/>
        <end position="316"/>
    </location>
</feature>
<keyword evidence="1" id="KW-0812">Transmembrane</keyword>
<dbReference type="Proteomes" id="UP000199672">
    <property type="component" value="Unassembled WGS sequence"/>
</dbReference>
<proteinExistence type="predicted"/>
<keyword evidence="1" id="KW-1133">Transmembrane helix</keyword>
<dbReference type="InterPro" id="IPR058514">
    <property type="entry name" value="DUF8201"/>
</dbReference>
<dbReference type="RefSeq" id="WP_091491305.1">
    <property type="nucleotide sequence ID" value="NZ_FOMH01000002.1"/>
</dbReference>
<feature type="transmembrane region" description="Helical" evidence="1">
    <location>
        <begin position="423"/>
        <end position="442"/>
    </location>
</feature>
<feature type="transmembrane region" description="Helical" evidence="1">
    <location>
        <begin position="97"/>
        <end position="120"/>
    </location>
</feature>
<feature type="transmembrane region" description="Helical" evidence="1">
    <location>
        <begin position="199"/>
        <end position="219"/>
    </location>
</feature>
<feature type="transmembrane region" description="Helical" evidence="1">
    <location>
        <begin position="254"/>
        <end position="282"/>
    </location>
</feature>
<accession>A0A1I1MC46</accession>